<feature type="region of interest" description="Disordered" evidence="1">
    <location>
        <begin position="1"/>
        <end position="22"/>
    </location>
</feature>
<evidence type="ECO:0000313" key="3">
    <source>
        <dbReference type="EMBL" id="KAL3066887.1"/>
    </source>
</evidence>
<accession>A0ABD2HLL7</accession>
<reference evidence="3 4" key="2">
    <citation type="journal article" date="2024" name="G3 (Bethesda)">
        <title>The genome of the cryopelagic Antarctic bald notothen, Trematomus borchgrevinki.</title>
        <authorList>
            <person name="Rayamajhi N."/>
            <person name="Rivera-Colon A.G."/>
            <person name="Minhas B.F."/>
            <person name="Cheng C.C."/>
            <person name="Catchen J.M."/>
        </authorList>
    </citation>
    <scope>NUCLEOTIDE SEQUENCE [LARGE SCALE GENOMIC DNA]</scope>
    <source>
        <strain evidence="3">AGRC-2024</strain>
    </source>
</reference>
<dbReference type="EMBL" id="JBIYXZ010002068">
    <property type="protein sequence ID" value="KAL3066887.1"/>
    <property type="molecule type" value="Genomic_DNA"/>
</dbReference>
<dbReference type="Gene3D" id="3.40.50.300">
    <property type="entry name" value="P-loop containing nucleotide triphosphate hydrolases"/>
    <property type="match status" value="1"/>
</dbReference>
<feature type="region of interest" description="Disordered" evidence="1">
    <location>
        <begin position="811"/>
        <end position="833"/>
    </location>
</feature>
<evidence type="ECO:0000256" key="1">
    <source>
        <dbReference type="SAM" id="MobiDB-lite"/>
    </source>
</evidence>
<feature type="region of interest" description="Disordered" evidence="1">
    <location>
        <begin position="347"/>
        <end position="375"/>
    </location>
</feature>
<dbReference type="InterPro" id="IPR003593">
    <property type="entry name" value="AAA+_ATPase"/>
</dbReference>
<keyword evidence="4" id="KW-1185">Reference proteome</keyword>
<dbReference type="Proteomes" id="UP001619887">
    <property type="component" value="Unassembled WGS sequence"/>
</dbReference>
<feature type="compositionally biased region" description="Polar residues" evidence="1">
    <location>
        <begin position="530"/>
        <end position="543"/>
    </location>
</feature>
<dbReference type="Gene3D" id="1.10.8.60">
    <property type="match status" value="1"/>
</dbReference>
<name>A0ABD2HLL7_PAGBO</name>
<feature type="compositionally biased region" description="Polar residues" evidence="1">
    <location>
        <begin position="811"/>
        <end position="820"/>
    </location>
</feature>
<feature type="region of interest" description="Disordered" evidence="1">
    <location>
        <begin position="516"/>
        <end position="543"/>
    </location>
</feature>
<dbReference type="PANTHER" id="PTHR23389:SF21">
    <property type="entry name" value="ATPASE FAMILY AAA DOMAIN-CONTAINING PROTEIN 5"/>
    <property type="match status" value="1"/>
</dbReference>
<dbReference type="InterPro" id="IPR027417">
    <property type="entry name" value="P-loop_NTPase"/>
</dbReference>
<proteinExistence type="predicted"/>
<dbReference type="InterPro" id="IPR003959">
    <property type="entry name" value="ATPase_AAA_core"/>
</dbReference>
<dbReference type="SUPFAM" id="SSF52540">
    <property type="entry name" value="P-loop containing nucleoside triphosphate hydrolases"/>
    <property type="match status" value="1"/>
</dbReference>
<feature type="domain" description="AAA+ ATPase" evidence="2">
    <location>
        <begin position="378"/>
        <end position="607"/>
    </location>
</feature>
<comment type="caution">
    <text evidence="3">The sequence shown here is derived from an EMBL/GenBank/DDBJ whole genome shotgun (WGS) entry which is preliminary data.</text>
</comment>
<sequence>MRNKLKRSNKCKDAPCPSREQPRTAEVIRLVLSDSSCSYDETSPERDSASLAAGDTHVAPAGISTTQVKPLQEQRKTFCPKYVKIAPIFLRTTKQSQSKGSRDVKLDQPADKVQELVLPDVQLGKSQQRVSPTERKRSWRAQLSASALHICMEEIQTSNPALSVQTVFNTLQKKASDRLQNVGSTAENSRQIHLTEKRKRVNENSERVFKRLRSSVTAEDTVGMGHCPVSTHFIQEYPVLLVQQQRRSNKLSRTHRLRQQSGGPAGLVNHCEPLPLLINQSESCIQSLKTSDILQKDSSFEDVLWTDKYSPQHISEVIGNSASVNKLQSWLKKWKLRADCDERRKMEEKKQEDNSNDSWDCGDFQGEGGAEGDREEPLCNTMLITGPPGVGKTASVYSCAQELGFKVFEVNCSSQRSGRHVLSQLKEATQSHLVEMPGKDPLKPTYFNNYSINSCTPRPDTLPGKSVRPKNITCTSKRKADQNLGHPSRKGKANQATVTLTNYFKMKAKADRLHFGDLLPSDEPDGRKSVNPSPGSDQTVPQNKKTATSLILFEEVDVIFHDDVGFFSAIKTFMTTTKRPVVLTTNDPLFRERFNCSLEEIIFKTPSVVNVCSYLQLVALAESVQLELDAVKRLVSLCRGDVRRCLLQLQLWLQSGGGQTSCEELTHVQHLSGCKRGQYVDLQLPKSDPCCAASMLGLHTVTQNQLVNLLQSNVWSENDTDQLLRLLAESWRGGVPLLYSNLELLLPAGAPGSCAALQNEPDPPDIDLHIKQLDGYVSVKASATNSKSVKNISRLSRKKCITAMIDDTSSSSLTQRTPLSSKRAPSAAATKRDKTEVKAARVETDCLDALTDFFDLMSYLDSTMPAAAAPLVSGRPETFVWTGAEIKDGMTDEMSADYDVCWTLSQEGLLDVQAAAEGLGFHRCCYRVSEAWTEAQKYKQEVGDASWRRLLERMTLPASSKHQSLSFSFQPLCAASVCRRRYELSRKVLGSKSFGLLGNRRAVSVDYMPVLRYICRSQREQKEEPVGCLNYLSSTHLGLSKSTIQLLAEDFP</sequence>
<organism evidence="3 4">
    <name type="scientific">Pagothenia borchgrevinki</name>
    <name type="common">Bald rockcod</name>
    <name type="synonym">Trematomus borchgrevinki</name>
    <dbReference type="NCBI Taxonomy" id="8213"/>
    <lineage>
        <taxon>Eukaryota</taxon>
        <taxon>Metazoa</taxon>
        <taxon>Chordata</taxon>
        <taxon>Craniata</taxon>
        <taxon>Vertebrata</taxon>
        <taxon>Euteleostomi</taxon>
        <taxon>Actinopterygii</taxon>
        <taxon>Neopterygii</taxon>
        <taxon>Teleostei</taxon>
        <taxon>Neoteleostei</taxon>
        <taxon>Acanthomorphata</taxon>
        <taxon>Eupercaria</taxon>
        <taxon>Perciformes</taxon>
        <taxon>Notothenioidei</taxon>
        <taxon>Nototheniidae</taxon>
        <taxon>Pagothenia</taxon>
    </lineage>
</organism>
<evidence type="ECO:0000313" key="4">
    <source>
        <dbReference type="Proteomes" id="UP001619887"/>
    </source>
</evidence>
<gene>
    <name evidence="3" type="ORF">OYC64_016768</name>
</gene>
<protein>
    <recommendedName>
        <fullName evidence="2">AAA+ ATPase domain-containing protein</fullName>
    </recommendedName>
</protein>
<dbReference type="PANTHER" id="PTHR23389">
    <property type="entry name" value="CHROMOSOME TRANSMISSION FIDELITY FACTOR 18"/>
    <property type="match status" value="1"/>
</dbReference>
<dbReference type="Pfam" id="PF00004">
    <property type="entry name" value="AAA"/>
    <property type="match status" value="1"/>
</dbReference>
<dbReference type="SMART" id="SM00382">
    <property type="entry name" value="AAA"/>
    <property type="match status" value="1"/>
</dbReference>
<reference evidence="3 4" key="1">
    <citation type="journal article" date="2022" name="G3 (Bethesda)">
        <title>Evaluating Illumina-, Nanopore-, and PacBio-based genome assembly strategies with the bald notothen, Trematomus borchgrevinki.</title>
        <authorList>
            <person name="Rayamajhi N."/>
            <person name="Cheng C.C."/>
            <person name="Catchen J.M."/>
        </authorList>
    </citation>
    <scope>NUCLEOTIDE SEQUENCE [LARGE SCALE GENOMIC DNA]</scope>
    <source>
        <strain evidence="3">AGRC-2024</strain>
    </source>
</reference>
<dbReference type="AlphaFoldDB" id="A0ABD2HLL7"/>
<evidence type="ECO:0000259" key="2">
    <source>
        <dbReference type="SMART" id="SM00382"/>
    </source>
</evidence>